<protein>
    <submittedName>
        <fullName evidence="2">Uncharacterized protein</fullName>
    </submittedName>
</protein>
<dbReference type="Proteomes" id="UP001549145">
    <property type="component" value="Unassembled WGS sequence"/>
</dbReference>
<accession>A0ABV2LCH1</accession>
<feature type="compositionally biased region" description="Polar residues" evidence="1">
    <location>
        <begin position="8"/>
        <end position="17"/>
    </location>
</feature>
<name>A0ABV2LCH1_9HYPH</name>
<dbReference type="RefSeq" id="WP_238282770.1">
    <property type="nucleotide sequence ID" value="NZ_BPQL01000196.1"/>
</dbReference>
<feature type="region of interest" description="Disordered" evidence="1">
    <location>
        <begin position="1"/>
        <end position="87"/>
    </location>
</feature>
<gene>
    <name evidence="2" type="ORF">ABID43_005132</name>
</gene>
<keyword evidence="3" id="KW-1185">Reference proteome</keyword>
<comment type="caution">
    <text evidence="2">The sequence shown here is derived from an EMBL/GenBank/DDBJ whole genome shotgun (WGS) entry which is preliminary data.</text>
</comment>
<evidence type="ECO:0000256" key="1">
    <source>
        <dbReference type="SAM" id="MobiDB-lite"/>
    </source>
</evidence>
<proteinExistence type="predicted"/>
<organism evidence="2 3">
    <name type="scientific">Methylobacterium goesingense</name>
    <dbReference type="NCBI Taxonomy" id="243690"/>
    <lineage>
        <taxon>Bacteria</taxon>
        <taxon>Pseudomonadati</taxon>
        <taxon>Pseudomonadota</taxon>
        <taxon>Alphaproteobacteria</taxon>
        <taxon>Hyphomicrobiales</taxon>
        <taxon>Methylobacteriaceae</taxon>
        <taxon>Methylobacterium</taxon>
    </lineage>
</organism>
<dbReference type="EMBL" id="JBEPMM010000032">
    <property type="protein sequence ID" value="MET3695563.1"/>
    <property type="molecule type" value="Genomic_DNA"/>
</dbReference>
<reference evidence="2 3" key="1">
    <citation type="submission" date="2024-06" db="EMBL/GenBank/DDBJ databases">
        <title>Genomic Encyclopedia of Type Strains, Phase IV (KMG-IV): sequencing the most valuable type-strain genomes for metagenomic binning, comparative biology and taxonomic classification.</title>
        <authorList>
            <person name="Goeker M."/>
        </authorList>
    </citation>
    <scope>NUCLEOTIDE SEQUENCE [LARGE SCALE GENOMIC DNA]</scope>
    <source>
        <strain evidence="2 3">DSM 21331</strain>
    </source>
</reference>
<evidence type="ECO:0000313" key="2">
    <source>
        <dbReference type="EMBL" id="MET3695563.1"/>
    </source>
</evidence>
<sequence length="87" mass="9463">MANAFKSGASQSRSTNDFNERAKQLSERLGAIEKPIQMKRGNAPRRTFKSGPRPESETAEPVEAQTEGHETAEGEGEDAASENRTEA</sequence>
<evidence type="ECO:0000313" key="3">
    <source>
        <dbReference type="Proteomes" id="UP001549145"/>
    </source>
</evidence>